<dbReference type="RefSeq" id="XP_067547184.1">
    <property type="nucleotide sequence ID" value="XM_067693464.1"/>
</dbReference>
<dbReference type="OrthoDB" id="4022834at2759"/>
<keyword evidence="2" id="KW-0472">Membrane</keyword>
<reference evidence="3 4" key="1">
    <citation type="submission" date="2020-12" db="EMBL/GenBank/DDBJ databases">
        <title>Effect of drift, selection, and recombination on the evolution of hybrid genomes in Candida yeast pathogens.</title>
        <authorList>
            <person name="Mixao V."/>
            <person name="Ksiezopolska E."/>
            <person name="Saus E."/>
            <person name="Boekhout T."/>
            <person name="Gacser A."/>
            <person name="Gabaldon T."/>
        </authorList>
    </citation>
    <scope>NUCLEOTIDE SEQUENCE [LARGE SCALE GENOMIC DNA]</scope>
    <source>
        <strain evidence="3 4">BP57</strain>
    </source>
</reference>
<dbReference type="GeneID" id="93653026"/>
<protein>
    <submittedName>
        <fullName evidence="3">Uncharacterized protein</fullName>
    </submittedName>
</protein>
<proteinExistence type="predicted"/>
<dbReference type="AlphaFoldDB" id="A0A8H7ZFI5"/>
<comment type="caution">
    <text evidence="3">The sequence shown here is derived from an EMBL/GenBank/DDBJ whole genome shotgun (WGS) entry which is preliminary data.</text>
</comment>
<keyword evidence="2" id="KW-0812">Transmembrane</keyword>
<dbReference type="EMBL" id="JAEOAQ010000006">
    <property type="protein sequence ID" value="KAG5418068.1"/>
    <property type="molecule type" value="Genomic_DNA"/>
</dbReference>
<evidence type="ECO:0000256" key="2">
    <source>
        <dbReference type="SAM" id="Phobius"/>
    </source>
</evidence>
<dbReference type="Proteomes" id="UP000669133">
    <property type="component" value="Unassembled WGS sequence"/>
</dbReference>
<feature type="transmembrane region" description="Helical" evidence="2">
    <location>
        <begin position="12"/>
        <end position="33"/>
    </location>
</feature>
<name>A0A8H7ZFI5_9ASCO</name>
<keyword evidence="4" id="KW-1185">Reference proteome</keyword>
<keyword evidence="2" id="KW-1133">Transmembrane helix</keyword>
<feature type="compositionally biased region" description="Acidic residues" evidence="1">
    <location>
        <begin position="52"/>
        <end position="66"/>
    </location>
</feature>
<evidence type="ECO:0000313" key="3">
    <source>
        <dbReference type="EMBL" id="KAG5418068.1"/>
    </source>
</evidence>
<accession>A0A8H7ZFI5</accession>
<feature type="compositionally biased region" description="Basic and acidic residues" evidence="1">
    <location>
        <begin position="79"/>
        <end position="90"/>
    </location>
</feature>
<organism evidence="3 4">
    <name type="scientific">Candida metapsilosis</name>
    <dbReference type="NCBI Taxonomy" id="273372"/>
    <lineage>
        <taxon>Eukaryota</taxon>
        <taxon>Fungi</taxon>
        <taxon>Dikarya</taxon>
        <taxon>Ascomycota</taxon>
        <taxon>Saccharomycotina</taxon>
        <taxon>Pichiomycetes</taxon>
        <taxon>Debaryomycetaceae</taxon>
        <taxon>Candida/Lodderomyces clade</taxon>
        <taxon>Candida</taxon>
    </lineage>
</organism>
<evidence type="ECO:0000256" key="1">
    <source>
        <dbReference type="SAM" id="MobiDB-lite"/>
    </source>
</evidence>
<sequence length="98" mass="10881">MALRLQKRKFELRSLKPALITCAVIVGAGVLIVNTFPHVKTTLYQYLHGGVAEEEEDGEDEEEEEGGGSLSGETVIVESIHRDPNNENRTIDSFQVVR</sequence>
<evidence type="ECO:0000313" key="4">
    <source>
        <dbReference type="Proteomes" id="UP000669133"/>
    </source>
</evidence>
<feature type="region of interest" description="Disordered" evidence="1">
    <location>
        <begin position="50"/>
        <end position="98"/>
    </location>
</feature>
<gene>
    <name evidence="3" type="ORF">I9W82_004397</name>
</gene>